<dbReference type="GO" id="GO:0046872">
    <property type="term" value="F:metal ion binding"/>
    <property type="evidence" value="ECO:0007669"/>
    <property type="project" value="UniProtKB-KW"/>
</dbReference>
<feature type="compositionally biased region" description="Basic and acidic residues" evidence="6">
    <location>
        <begin position="219"/>
        <end position="231"/>
    </location>
</feature>
<organism evidence="8 9">
    <name type="scientific">Rhizophlyctis rosea</name>
    <dbReference type="NCBI Taxonomy" id="64517"/>
    <lineage>
        <taxon>Eukaryota</taxon>
        <taxon>Fungi</taxon>
        <taxon>Fungi incertae sedis</taxon>
        <taxon>Chytridiomycota</taxon>
        <taxon>Chytridiomycota incertae sedis</taxon>
        <taxon>Chytridiomycetes</taxon>
        <taxon>Rhizophlyctidales</taxon>
        <taxon>Rhizophlyctidaceae</taxon>
        <taxon>Rhizophlyctis</taxon>
    </lineage>
</organism>
<name>A0AAD5X4W2_9FUNG</name>
<dbReference type="PROSITE" id="PS00478">
    <property type="entry name" value="LIM_DOMAIN_1"/>
    <property type="match status" value="1"/>
</dbReference>
<dbReference type="AlphaFoldDB" id="A0AAD5X4W2"/>
<evidence type="ECO:0000256" key="2">
    <source>
        <dbReference type="ARBA" id="ARBA00022833"/>
    </source>
</evidence>
<dbReference type="PANTHER" id="PTHR24206">
    <property type="entry name" value="OS06G0237300 PROTEIN"/>
    <property type="match status" value="1"/>
</dbReference>
<evidence type="ECO:0000256" key="1">
    <source>
        <dbReference type="ARBA" id="ARBA00022723"/>
    </source>
</evidence>
<dbReference type="SUPFAM" id="SSF57716">
    <property type="entry name" value="Glucocorticoid receptor-like (DNA-binding domain)"/>
    <property type="match status" value="2"/>
</dbReference>
<feature type="compositionally biased region" description="Basic and acidic residues" evidence="6">
    <location>
        <begin position="250"/>
        <end position="261"/>
    </location>
</feature>
<evidence type="ECO:0000259" key="7">
    <source>
        <dbReference type="PROSITE" id="PS50023"/>
    </source>
</evidence>
<dbReference type="SMART" id="SM00132">
    <property type="entry name" value="LIM"/>
    <property type="match status" value="1"/>
</dbReference>
<protein>
    <submittedName>
        <fullName evidence="8">LIM domain-containing protein 2</fullName>
    </submittedName>
</protein>
<feature type="compositionally biased region" description="Low complexity" evidence="6">
    <location>
        <begin position="130"/>
        <end position="147"/>
    </location>
</feature>
<dbReference type="FunFam" id="2.10.110.10:FF:000002">
    <property type="entry name" value="LIM domain and actin-binding 1"/>
    <property type="match status" value="1"/>
</dbReference>
<feature type="region of interest" description="Disordered" evidence="6">
    <location>
        <begin position="274"/>
        <end position="308"/>
    </location>
</feature>
<proteinExistence type="predicted"/>
<feature type="region of interest" description="Disordered" evidence="6">
    <location>
        <begin position="96"/>
        <end position="237"/>
    </location>
</feature>
<evidence type="ECO:0000313" key="8">
    <source>
        <dbReference type="EMBL" id="KAJ3050005.1"/>
    </source>
</evidence>
<dbReference type="Pfam" id="PF00412">
    <property type="entry name" value="LIM"/>
    <property type="match status" value="1"/>
</dbReference>
<keyword evidence="1 4" id="KW-0479">Metal-binding</keyword>
<dbReference type="PROSITE" id="PS50023">
    <property type="entry name" value="LIM_DOMAIN_2"/>
    <property type="match status" value="1"/>
</dbReference>
<dbReference type="InterPro" id="IPR001781">
    <property type="entry name" value="Znf_LIM"/>
</dbReference>
<sequence>MTVETVARTSTPSSIPAAGMNKDACFICTKVVYPMERIAADDKVFHKTCLKCGHCKKVLSLGNYAALNGVFYCKPHFKQLFALKGNYSDGFKASEAAASGSSDDQQPVAPPSPAQLRRAGPATSSTCNLSSSPVSATSSTSVASPAPKLSAPAVPAKPADLPSTPSPTGVPGSPSLSDRKNALTKKDDTPAAYQKEVVSEAEAPRGTVADRLGIFGRAGQDKQKENEKEVVSEVEAPKGTVLDRLNAYGKTDEKVDDKETPKPVVEKVVKFEGTKDVENVDDTQKDDKKVAATQNGERNGNGKGDVTMDRAVASEYYEAEEEAGGDEEVDVTELMKENVRLYGKLNEEKERTKAAENEVAQLKALLKEREVEIEGLKARLG</sequence>
<reference evidence="8" key="1">
    <citation type="submission" date="2020-05" db="EMBL/GenBank/DDBJ databases">
        <title>Phylogenomic resolution of chytrid fungi.</title>
        <authorList>
            <person name="Stajich J.E."/>
            <person name="Amses K."/>
            <person name="Simmons R."/>
            <person name="Seto K."/>
            <person name="Myers J."/>
            <person name="Bonds A."/>
            <person name="Quandt C.A."/>
            <person name="Barry K."/>
            <person name="Liu P."/>
            <person name="Grigoriev I."/>
            <person name="Longcore J.E."/>
            <person name="James T.Y."/>
        </authorList>
    </citation>
    <scope>NUCLEOTIDE SEQUENCE</scope>
    <source>
        <strain evidence="8">JEL0318</strain>
    </source>
</reference>
<evidence type="ECO:0000256" key="3">
    <source>
        <dbReference type="ARBA" id="ARBA00023038"/>
    </source>
</evidence>
<feature type="compositionally biased region" description="Basic and acidic residues" evidence="6">
    <location>
        <begin position="177"/>
        <end position="189"/>
    </location>
</feature>
<feature type="region of interest" description="Disordered" evidence="6">
    <location>
        <begin position="242"/>
        <end position="261"/>
    </location>
</feature>
<accession>A0AAD5X4W2</accession>
<keyword evidence="3 4" id="KW-0440">LIM domain</keyword>
<feature type="compositionally biased region" description="Basic and acidic residues" evidence="6">
    <location>
        <begin position="274"/>
        <end position="290"/>
    </location>
</feature>
<keyword evidence="5" id="KW-0175">Coiled coil</keyword>
<evidence type="ECO:0000313" key="9">
    <source>
        <dbReference type="Proteomes" id="UP001212841"/>
    </source>
</evidence>
<evidence type="ECO:0000256" key="6">
    <source>
        <dbReference type="SAM" id="MobiDB-lite"/>
    </source>
</evidence>
<feature type="coiled-coil region" evidence="5">
    <location>
        <begin position="331"/>
        <end position="379"/>
    </location>
</feature>
<keyword evidence="9" id="KW-1185">Reference proteome</keyword>
<dbReference type="CDD" id="cd09358">
    <property type="entry name" value="LIM_Mical_like"/>
    <property type="match status" value="1"/>
</dbReference>
<evidence type="ECO:0000256" key="4">
    <source>
        <dbReference type="PROSITE-ProRule" id="PRU00125"/>
    </source>
</evidence>
<gene>
    <name evidence="8" type="primary">LIMD2_2</name>
    <name evidence="8" type="ORF">HK097_009004</name>
</gene>
<feature type="compositionally biased region" description="Low complexity" evidence="6">
    <location>
        <begin position="161"/>
        <end position="176"/>
    </location>
</feature>
<feature type="domain" description="LIM zinc-binding" evidence="7">
    <location>
        <begin position="23"/>
        <end position="83"/>
    </location>
</feature>
<dbReference type="Proteomes" id="UP001212841">
    <property type="component" value="Unassembled WGS sequence"/>
</dbReference>
<evidence type="ECO:0000256" key="5">
    <source>
        <dbReference type="SAM" id="Coils"/>
    </source>
</evidence>
<dbReference type="EMBL" id="JADGJD010000565">
    <property type="protein sequence ID" value="KAJ3050005.1"/>
    <property type="molecule type" value="Genomic_DNA"/>
</dbReference>
<dbReference type="Gene3D" id="2.10.110.10">
    <property type="entry name" value="Cysteine Rich Protein"/>
    <property type="match status" value="1"/>
</dbReference>
<comment type="caution">
    <text evidence="8">The sequence shown here is derived from an EMBL/GenBank/DDBJ whole genome shotgun (WGS) entry which is preliminary data.</text>
</comment>
<keyword evidence="2 4" id="KW-0862">Zinc</keyword>